<evidence type="ECO:0000313" key="2">
    <source>
        <dbReference type="EMBL" id="AKM08450.1"/>
    </source>
</evidence>
<dbReference type="Pfam" id="PF03235">
    <property type="entry name" value="GmrSD_N"/>
    <property type="match status" value="1"/>
</dbReference>
<sequence>MDETPSETETDGVEPILLEGEEIEGYDSTSGDGWGDYPLDAVFVRTEQRTVGEVVSRIEKERYVLDPDFQRDFVWSNAKQSKLIESCVMRIPLPVFYVAEAPDGRIIVVDGLQRLTTFARFLGNQLRLTGLTSGEITGSHELEGRYFDDLPINLQERVSDTQLTMYILDAKAPEQARLDIFERVNSGATLTRQQMRNALYNGPATRWLKSAAEGQAFQDATAGSLDSKAMRDREAINRFCAFALMGWEEYTAGDMDVFLAKGLKRLAALDEEERNELRRRFDAAMNLSRVLFGHHAFRKSLASDLAEAPRSVINISLFEVSAVLLAAIVDQIVEAEHEELRETIENLVTNEDFSRAITYSTNSTQAVRTRFAMMKEALRRFEL</sequence>
<accession>A0A0G3XA61</accession>
<dbReference type="EMBL" id="CP011805">
    <property type="protein sequence ID" value="AKM08450.1"/>
    <property type="molecule type" value="Genomic_DNA"/>
</dbReference>
<evidence type="ECO:0000313" key="3">
    <source>
        <dbReference type="Proteomes" id="UP000037643"/>
    </source>
</evidence>
<reference evidence="2 3" key="1">
    <citation type="submission" date="2015-06" db="EMBL/GenBank/DDBJ databases">
        <authorList>
            <person name="Kim K.M."/>
        </authorList>
    </citation>
    <scope>NUCLEOTIDE SEQUENCE [LARGE SCALE GENOMIC DNA]</scope>
    <source>
        <strain evidence="2 3">KCTC 22370</strain>
    </source>
</reference>
<dbReference type="RefSeq" id="WP_236699461.1">
    <property type="nucleotide sequence ID" value="NZ_CP011805.1"/>
</dbReference>
<dbReference type="KEGG" id="amx:AM2010_2394"/>
<organism evidence="2 3">
    <name type="scientific">Pelagerythrobacter marensis</name>
    <dbReference type="NCBI Taxonomy" id="543877"/>
    <lineage>
        <taxon>Bacteria</taxon>
        <taxon>Pseudomonadati</taxon>
        <taxon>Pseudomonadota</taxon>
        <taxon>Alphaproteobacteria</taxon>
        <taxon>Sphingomonadales</taxon>
        <taxon>Erythrobacteraceae</taxon>
        <taxon>Pelagerythrobacter</taxon>
    </lineage>
</organism>
<dbReference type="AlphaFoldDB" id="A0A0G3XA61"/>
<dbReference type="InterPro" id="IPR004919">
    <property type="entry name" value="GmrSD_N"/>
</dbReference>
<proteinExistence type="predicted"/>
<dbReference type="PATRIC" id="fig|543877.4.peg.2428"/>
<keyword evidence="3" id="KW-1185">Reference proteome</keyword>
<dbReference type="STRING" id="543877.AM2010_2394"/>
<gene>
    <name evidence="2" type="ORF">AM2010_2394</name>
</gene>
<protein>
    <recommendedName>
        <fullName evidence="1">GmrSD restriction endonucleases N-terminal domain-containing protein</fullName>
    </recommendedName>
</protein>
<dbReference type="Proteomes" id="UP000037643">
    <property type="component" value="Chromosome"/>
</dbReference>
<dbReference type="PANTHER" id="PTHR39639">
    <property type="entry name" value="CHROMOSOME 16, WHOLE GENOME SHOTGUN SEQUENCE"/>
    <property type="match status" value="1"/>
</dbReference>
<name>A0A0G3XA61_9SPHN</name>
<dbReference type="PANTHER" id="PTHR39639:SF1">
    <property type="entry name" value="DUF262 DOMAIN-CONTAINING PROTEIN"/>
    <property type="match status" value="1"/>
</dbReference>
<evidence type="ECO:0000259" key="1">
    <source>
        <dbReference type="Pfam" id="PF03235"/>
    </source>
</evidence>
<feature type="domain" description="GmrSD restriction endonucleases N-terminal" evidence="1">
    <location>
        <begin position="53"/>
        <end position="200"/>
    </location>
</feature>